<comment type="caution">
    <text evidence="3">The sequence shown here is derived from an EMBL/GenBank/DDBJ whole genome shotgun (WGS) entry which is preliminary data.</text>
</comment>
<sequence>MYVLQIGWRSVEMIPTSPMTPGHSTPRQKYPNSTRYWQDHRTQRIDLGLQTLPSSPATRATPRVPSARTTSCYISSPLQCAQQQQLGPSDASVLSSVVKMAPIELSDEQKVILELVKAGGNVFFTGAAGTGKSVLLRAIIGHLRTNFAPDAVAVTATTGIAGVNIGGSTVHSFAGIRLGKETAAILADNIKRSTSALQRWRRVKVLIVDESECYLLPYIIIHVRKNSAWEVSMMDGQLFDKLEYVARVLPPVPEQSYEYRMPSTYAFDAASWSRDSTFVDILSSMRVGVLLAEHIDQLQRLSRPLHYDDGIMASEM</sequence>
<dbReference type="InterPro" id="IPR010285">
    <property type="entry name" value="DNA_helicase_pif1-like_DEAD"/>
</dbReference>
<dbReference type="Gene3D" id="3.40.50.300">
    <property type="entry name" value="P-loop containing nucleotide triphosphate hydrolases"/>
    <property type="match status" value="1"/>
</dbReference>
<comment type="catalytic activity">
    <reaction evidence="1">
        <text>ATP + H2O = ADP + phosphate + H(+)</text>
        <dbReference type="Rhea" id="RHEA:13065"/>
        <dbReference type="ChEBI" id="CHEBI:15377"/>
        <dbReference type="ChEBI" id="CHEBI:15378"/>
        <dbReference type="ChEBI" id="CHEBI:30616"/>
        <dbReference type="ChEBI" id="CHEBI:43474"/>
        <dbReference type="ChEBI" id="CHEBI:456216"/>
        <dbReference type="EC" id="5.6.2.3"/>
    </reaction>
</comment>
<comment type="similarity">
    <text evidence="1">Belongs to the helicase family.</text>
</comment>
<evidence type="ECO:0000259" key="2">
    <source>
        <dbReference type="SMART" id="SM00382"/>
    </source>
</evidence>
<accession>A0A8H5M1A1</accession>
<keyword evidence="1" id="KW-0067">ATP-binding</keyword>
<keyword evidence="1" id="KW-0347">Helicase</keyword>
<feature type="domain" description="AAA+ ATPase" evidence="2">
    <location>
        <begin position="118"/>
        <end position="249"/>
    </location>
</feature>
<proteinExistence type="inferred from homology"/>
<keyword evidence="1" id="KW-0233">DNA recombination</keyword>
<dbReference type="PANTHER" id="PTHR47642:SF5">
    <property type="entry name" value="ATP-DEPENDENT DNA HELICASE"/>
    <property type="match status" value="1"/>
</dbReference>
<dbReference type="Proteomes" id="UP000565441">
    <property type="component" value="Unassembled WGS sequence"/>
</dbReference>
<dbReference type="GO" id="GO:0005524">
    <property type="term" value="F:ATP binding"/>
    <property type="evidence" value="ECO:0007669"/>
    <property type="project" value="UniProtKB-KW"/>
</dbReference>
<dbReference type="GO" id="GO:0006281">
    <property type="term" value="P:DNA repair"/>
    <property type="evidence" value="ECO:0007669"/>
    <property type="project" value="UniProtKB-KW"/>
</dbReference>
<dbReference type="GO" id="GO:0016787">
    <property type="term" value="F:hydrolase activity"/>
    <property type="evidence" value="ECO:0007669"/>
    <property type="project" value="UniProtKB-KW"/>
</dbReference>
<dbReference type="InterPro" id="IPR051055">
    <property type="entry name" value="PIF1_helicase"/>
</dbReference>
<dbReference type="InterPro" id="IPR003593">
    <property type="entry name" value="AAA+_ATPase"/>
</dbReference>
<dbReference type="EMBL" id="JAACJP010000024">
    <property type="protein sequence ID" value="KAF5377183.1"/>
    <property type="molecule type" value="Genomic_DNA"/>
</dbReference>
<dbReference type="GO" id="GO:0000723">
    <property type="term" value="P:telomere maintenance"/>
    <property type="evidence" value="ECO:0007669"/>
    <property type="project" value="InterPro"/>
</dbReference>
<keyword evidence="4" id="KW-1185">Reference proteome</keyword>
<keyword evidence="1" id="KW-0547">Nucleotide-binding</keyword>
<keyword evidence="1" id="KW-0378">Hydrolase</keyword>
<dbReference type="Pfam" id="PF05970">
    <property type="entry name" value="PIF1"/>
    <property type="match status" value="1"/>
</dbReference>
<dbReference type="GO" id="GO:0006310">
    <property type="term" value="P:DNA recombination"/>
    <property type="evidence" value="ECO:0007669"/>
    <property type="project" value="UniProtKB-KW"/>
</dbReference>
<keyword evidence="1" id="KW-0234">DNA repair</keyword>
<dbReference type="PANTHER" id="PTHR47642">
    <property type="entry name" value="ATP-DEPENDENT DNA HELICASE"/>
    <property type="match status" value="1"/>
</dbReference>
<dbReference type="InterPro" id="IPR027417">
    <property type="entry name" value="P-loop_NTPase"/>
</dbReference>
<evidence type="ECO:0000256" key="1">
    <source>
        <dbReference type="RuleBase" id="RU363044"/>
    </source>
</evidence>
<dbReference type="SUPFAM" id="SSF52540">
    <property type="entry name" value="P-loop containing nucleoside triphosphate hydrolases"/>
    <property type="match status" value="1"/>
</dbReference>
<dbReference type="GO" id="GO:0043139">
    <property type="term" value="F:5'-3' DNA helicase activity"/>
    <property type="evidence" value="ECO:0007669"/>
    <property type="project" value="UniProtKB-EC"/>
</dbReference>
<name>A0A8H5M1A1_9AGAR</name>
<gene>
    <name evidence="3" type="ORF">D9615_006333</name>
</gene>
<evidence type="ECO:0000313" key="3">
    <source>
        <dbReference type="EMBL" id="KAF5377183.1"/>
    </source>
</evidence>
<keyword evidence="1" id="KW-0227">DNA damage</keyword>
<reference evidence="3 4" key="1">
    <citation type="journal article" date="2020" name="ISME J.">
        <title>Uncovering the hidden diversity of litter-decomposition mechanisms in mushroom-forming fungi.</title>
        <authorList>
            <person name="Floudas D."/>
            <person name="Bentzer J."/>
            <person name="Ahren D."/>
            <person name="Johansson T."/>
            <person name="Persson P."/>
            <person name="Tunlid A."/>
        </authorList>
    </citation>
    <scope>NUCLEOTIDE SEQUENCE [LARGE SCALE GENOMIC DNA]</scope>
    <source>
        <strain evidence="3 4">CBS 661.87</strain>
    </source>
</reference>
<organism evidence="3 4">
    <name type="scientific">Tricholomella constricta</name>
    <dbReference type="NCBI Taxonomy" id="117010"/>
    <lineage>
        <taxon>Eukaryota</taxon>
        <taxon>Fungi</taxon>
        <taxon>Dikarya</taxon>
        <taxon>Basidiomycota</taxon>
        <taxon>Agaricomycotina</taxon>
        <taxon>Agaricomycetes</taxon>
        <taxon>Agaricomycetidae</taxon>
        <taxon>Agaricales</taxon>
        <taxon>Tricholomatineae</taxon>
        <taxon>Lyophyllaceae</taxon>
        <taxon>Tricholomella</taxon>
    </lineage>
</organism>
<protein>
    <recommendedName>
        <fullName evidence="1">ATP-dependent DNA helicase</fullName>
        <ecNumber evidence="1">5.6.2.3</ecNumber>
    </recommendedName>
</protein>
<comment type="cofactor">
    <cofactor evidence="1">
        <name>Mg(2+)</name>
        <dbReference type="ChEBI" id="CHEBI:18420"/>
    </cofactor>
</comment>
<dbReference type="OrthoDB" id="432234at2759"/>
<evidence type="ECO:0000313" key="4">
    <source>
        <dbReference type="Proteomes" id="UP000565441"/>
    </source>
</evidence>
<dbReference type="EC" id="5.6.2.3" evidence="1"/>
<dbReference type="SMART" id="SM00382">
    <property type="entry name" value="AAA"/>
    <property type="match status" value="1"/>
</dbReference>
<dbReference type="AlphaFoldDB" id="A0A8H5M1A1"/>